<dbReference type="AlphaFoldDB" id="A0A504YDE1"/>
<name>A0A504YDE1_FASGI</name>
<dbReference type="OrthoDB" id="10419870at2759"/>
<keyword evidence="2" id="KW-1185">Reference proteome</keyword>
<organism evidence="1 2">
    <name type="scientific">Fasciola gigantica</name>
    <name type="common">Giant liver fluke</name>
    <dbReference type="NCBI Taxonomy" id="46835"/>
    <lineage>
        <taxon>Eukaryota</taxon>
        <taxon>Metazoa</taxon>
        <taxon>Spiralia</taxon>
        <taxon>Lophotrochozoa</taxon>
        <taxon>Platyhelminthes</taxon>
        <taxon>Trematoda</taxon>
        <taxon>Digenea</taxon>
        <taxon>Plagiorchiida</taxon>
        <taxon>Echinostomata</taxon>
        <taxon>Echinostomatoidea</taxon>
        <taxon>Fasciolidae</taxon>
        <taxon>Fasciola</taxon>
    </lineage>
</organism>
<comment type="caution">
    <text evidence="1">The sequence shown here is derived from an EMBL/GenBank/DDBJ whole genome shotgun (WGS) entry which is preliminary data.</text>
</comment>
<evidence type="ECO:0000313" key="1">
    <source>
        <dbReference type="EMBL" id="TPP58285.1"/>
    </source>
</evidence>
<reference evidence="1 2" key="1">
    <citation type="submission" date="2019-04" db="EMBL/GenBank/DDBJ databases">
        <title>Annotation for the trematode Fasciola gigantica.</title>
        <authorList>
            <person name="Choi Y.-J."/>
        </authorList>
    </citation>
    <scope>NUCLEOTIDE SEQUENCE [LARGE SCALE GENOMIC DNA]</scope>
    <source>
        <strain evidence="1">Uganda_cow_1</strain>
    </source>
</reference>
<gene>
    <name evidence="1" type="ORF">FGIG_03994</name>
</gene>
<dbReference type="EMBL" id="SUNJ01012160">
    <property type="protein sequence ID" value="TPP58285.1"/>
    <property type="molecule type" value="Genomic_DNA"/>
</dbReference>
<protein>
    <submittedName>
        <fullName evidence="1">Uncharacterized protein</fullName>
    </submittedName>
</protein>
<accession>A0A504YDE1</accession>
<proteinExistence type="predicted"/>
<evidence type="ECO:0000313" key="2">
    <source>
        <dbReference type="Proteomes" id="UP000316759"/>
    </source>
</evidence>
<dbReference type="Proteomes" id="UP000316759">
    <property type="component" value="Unassembled WGS sequence"/>
</dbReference>
<sequence>MFCTIGGRLQNQAGRGLAEKRRLELNSRPKKRGDALSDLCLHRAKPTDGCENHTVIADELSSDGPNMPTTSLLDAKSLDRSTMQTEGTSRNLTVTPMQALNPVVSQSVTHSYTDMLQPPPISSLHNPPDVSITGYQSIARPGSESLLPATYPYPNPDQFQPMYNAHDRVRQPYTWSNQRYSIDLNSGSIQEQLDTQNQWWPASD</sequence>